<dbReference type="KEGG" id="nco:AAW31_12695"/>
<reference evidence="3" key="1">
    <citation type="submission" date="2015-05" db="EMBL/GenBank/DDBJ databases">
        <title>Draft genome of Nitrosomonas communis strain Nm2.</title>
        <authorList>
            <person name="Kozlowski J.A."/>
            <person name="Kits K.D."/>
            <person name="Stein L.Y."/>
        </authorList>
    </citation>
    <scope>NUCLEOTIDE SEQUENCE [LARGE SCALE GENOMIC DNA]</scope>
    <source>
        <strain evidence="3">Nm2</strain>
    </source>
</reference>
<evidence type="ECO:0000313" key="3">
    <source>
        <dbReference type="Proteomes" id="UP000034156"/>
    </source>
</evidence>
<dbReference type="RefSeq" id="WP_046850498.1">
    <property type="nucleotide sequence ID" value="NZ_CP011451.1"/>
</dbReference>
<dbReference type="PATRIC" id="fig|44574.3.peg.3088"/>
<reference evidence="1 3" key="2">
    <citation type="journal article" date="2016" name="Genome Announc.">
        <title>Genome Sequence of Nitrosomonas communis Strain Nm2, a Mesophilic Ammonia-Oxidizing Bacterium Isolated from Mediterranean Soil.</title>
        <authorList>
            <person name="Kozlowski J.A."/>
            <person name="Kits K.D."/>
            <person name="Stein L.Y."/>
        </authorList>
    </citation>
    <scope>NUCLEOTIDE SEQUENCE [LARGE SCALE GENOMIC DNA]</scope>
    <source>
        <strain evidence="1 3">Nm2</strain>
    </source>
</reference>
<protein>
    <recommendedName>
        <fullName evidence="5">Lipoprotein</fullName>
    </recommendedName>
</protein>
<gene>
    <name evidence="1" type="ORF">AAW31_12695</name>
    <name evidence="2" type="ORF">BCL69_10237</name>
</gene>
<dbReference type="Proteomes" id="UP000324176">
    <property type="component" value="Unassembled WGS sequence"/>
</dbReference>
<sequence length="200" mass="22740">MEFFGRQILIVTLFILVAGCVSMQQMQSGMDEIDSFWGEVNKNILSSKGSRIYSADKPKCWDAAKKAITQLGFTVTEEDIYSKLIAKAPTPLPFTMDEYKNIRVIEEPMMQAIAANHVGKFYSNFYSLDSEGNFYITAIVSITSKELDKTLVQLTFHIEPKKEVKGFVYGHNPPPESVKKGLDKWWNAFESHLLKQDEPI</sequence>
<evidence type="ECO:0000313" key="2">
    <source>
        <dbReference type="EMBL" id="TYP87775.1"/>
    </source>
</evidence>
<evidence type="ECO:0000313" key="4">
    <source>
        <dbReference type="Proteomes" id="UP000324176"/>
    </source>
</evidence>
<dbReference type="AlphaFoldDB" id="A0A0F7KHV2"/>
<organism evidence="1 3">
    <name type="scientific">Nitrosomonas communis</name>
    <dbReference type="NCBI Taxonomy" id="44574"/>
    <lineage>
        <taxon>Bacteria</taxon>
        <taxon>Pseudomonadati</taxon>
        <taxon>Pseudomonadota</taxon>
        <taxon>Betaproteobacteria</taxon>
        <taxon>Nitrosomonadales</taxon>
        <taxon>Nitrosomonadaceae</taxon>
        <taxon>Nitrosomonas</taxon>
    </lineage>
</organism>
<accession>A0A0F7KHV2</accession>
<dbReference type="Proteomes" id="UP000034156">
    <property type="component" value="Chromosome"/>
</dbReference>
<proteinExistence type="predicted"/>
<dbReference type="PROSITE" id="PS51257">
    <property type="entry name" value="PROKAR_LIPOPROTEIN"/>
    <property type="match status" value="1"/>
</dbReference>
<dbReference type="OrthoDB" id="8548257at2"/>
<evidence type="ECO:0008006" key="5">
    <source>
        <dbReference type="Google" id="ProtNLM"/>
    </source>
</evidence>
<keyword evidence="3" id="KW-1185">Reference proteome</keyword>
<dbReference type="EMBL" id="CP011451">
    <property type="protein sequence ID" value="AKH38457.1"/>
    <property type="molecule type" value="Genomic_DNA"/>
</dbReference>
<name>A0A0F7KHV2_9PROT</name>
<dbReference type="EMBL" id="VNHT01000023">
    <property type="protein sequence ID" value="TYP87775.1"/>
    <property type="molecule type" value="Genomic_DNA"/>
</dbReference>
<reference evidence="2 4" key="3">
    <citation type="submission" date="2019-07" db="EMBL/GenBank/DDBJ databases">
        <title>Active sludge and wastewater microbial communities from Klosterneuburg, Austria.</title>
        <authorList>
            <person name="Wagner M."/>
        </authorList>
    </citation>
    <scope>NUCLEOTIDE SEQUENCE [LARGE SCALE GENOMIC DNA]</scope>
    <source>
        <strain evidence="2 4">Nm2</strain>
    </source>
</reference>
<evidence type="ECO:0000313" key="1">
    <source>
        <dbReference type="EMBL" id="AKH38457.1"/>
    </source>
</evidence>